<dbReference type="GO" id="GO:0043531">
    <property type="term" value="F:ADP binding"/>
    <property type="evidence" value="ECO:0007669"/>
    <property type="project" value="InterPro"/>
</dbReference>
<dbReference type="InterPro" id="IPR042197">
    <property type="entry name" value="Apaf_helical"/>
</dbReference>
<evidence type="ECO:0000256" key="3">
    <source>
        <dbReference type="ARBA" id="ARBA00022737"/>
    </source>
</evidence>
<dbReference type="GO" id="GO:0006952">
    <property type="term" value="P:defense response"/>
    <property type="evidence" value="ECO:0007669"/>
    <property type="project" value="UniProtKB-KW"/>
</dbReference>
<dbReference type="InterPro" id="IPR032675">
    <property type="entry name" value="LRR_dom_sf"/>
</dbReference>
<dbReference type="FunFam" id="3.40.50.300:FF:001091">
    <property type="entry name" value="Probable disease resistance protein At1g61300"/>
    <property type="match status" value="3"/>
</dbReference>
<feature type="coiled-coil region" evidence="7">
    <location>
        <begin position="1586"/>
        <end position="1613"/>
    </location>
</feature>
<dbReference type="PRINTS" id="PR00364">
    <property type="entry name" value="DISEASERSIST"/>
</dbReference>
<dbReference type="Pfam" id="PF00931">
    <property type="entry name" value="NB-ARC"/>
    <property type="match status" value="3"/>
</dbReference>
<reference evidence="9 10" key="1">
    <citation type="submission" date="2020-02" db="EMBL/GenBank/DDBJ databases">
        <authorList>
            <person name="Ma Q."/>
            <person name="Huang Y."/>
            <person name="Song X."/>
            <person name="Pei D."/>
        </authorList>
    </citation>
    <scope>NUCLEOTIDE SEQUENCE [LARGE SCALE GENOMIC DNA]</scope>
    <source>
        <strain evidence="9">Sxm20200214</strain>
        <tissue evidence="9">Leaf</tissue>
    </source>
</reference>
<dbReference type="Gene3D" id="3.40.50.300">
    <property type="entry name" value="P-loop containing nucleotide triphosphate hydrolases"/>
    <property type="match status" value="3"/>
</dbReference>
<dbReference type="InterPro" id="IPR050905">
    <property type="entry name" value="Plant_NBS-LRR"/>
</dbReference>
<dbReference type="Pfam" id="PF23598">
    <property type="entry name" value="LRR_14"/>
    <property type="match status" value="3"/>
</dbReference>
<evidence type="ECO:0000256" key="5">
    <source>
        <dbReference type="ARBA" id="ARBA00022821"/>
    </source>
</evidence>
<dbReference type="SUPFAM" id="SSF52058">
    <property type="entry name" value="L domain-like"/>
    <property type="match status" value="3"/>
</dbReference>
<evidence type="ECO:0000256" key="2">
    <source>
        <dbReference type="ARBA" id="ARBA00022614"/>
    </source>
</evidence>
<dbReference type="Gene3D" id="1.10.8.430">
    <property type="entry name" value="Helical domain of apoptotic protease-activating factors"/>
    <property type="match status" value="2"/>
</dbReference>
<name>A0A8X7TZ36_BRACI</name>
<keyword evidence="5" id="KW-0611">Plant defense</keyword>
<dbReference type="InterPro" id="IPR036388">
    <property type="entry name" value="WH-like_DNA-bd_sf"/>
</dbReference>
<evidence type="ECO:0000313" key="10">
    <source>
        <dbReference type="Proteomes" id="UP000886595"/>
    </source>
</evidence>
<dbReference type="PANTHER" id="PTHR33463:SF220">
    <property type="entry name" value="NB-ARC DOMAIN-CONTAINING PROTEIN"/>
    <property type="match status" value="1"/>
</dbReference>
<dbReference type="SMART" id="SM00369">
    <property type="entry name" value="LRR_TYP"/>
    <property type="match status" value="7"/>
</dbReference>
<dbReference type="SMART" id="SM00382">
    <property type="entry name" value="AAA"/>
    <property type="match status" value="3"/>
</dbReference>
<dbReference type="SUPFAM" id="SSF52540">
    <property type="entry name" value="P-loop containing nucleoside triphosphate hydrolases"/>
    <property type="match status" value="3"/>
</dbReference>
<keyword evidence="2" id="KW-0433">Leucine-rich repeat</keyword>
<keyword evidence="4" id="KW-0547">Nucleotide-binding</keyword>
<dbReference type="Gene3D" id="3.80.10.10">
    <property type="entry name" value="Ribonuclease Inhibitor"/>
    <property type="match status" value="4"/>
</dbReference>
<keyword evidence="10" id="KW-1185">Reference proteome</keyword>
<dbReference type="FunFam" id="1.10.8.430:FF:000003">
    <property type="entry name" value="Probable disease resistance protein At5g66910"/>
    <property type="match status" value="2"/>
</dbReference>
<dbReference type="GO" id="GO:0005524">
    <property type="term" value="F:ATP binding"/>
    <property type="evidence" value="ECO:0007669"/>
    <property type="project" value="UniProtKB-KW"/>
</dbReference>
<dbReference type="Proteomes" id="UP000886595">
    <property type="component" value="Unassembled WGS sequence"/>
</dbReference>
<protein>
    <recommendedName>
        <fullName evidence="8">AAA+ ATPase domain-containing protein</fullName>
    </recommendedName>
</protein>
<feature type="domain" description="AAA+ ATPase" evidence="8">
    <location>
        <begin position="1014"/>
        <end position="1162"/>
    </location>
</feature>
<evidence type="ECO:0000256" key="4">
    <source>
        <dbReference type="ARBA" id="ARBA00022741"/>
    </source>
</evidence>
<proteinExistence type="inferred from homology"/>
<dbReference type="Pfam" id="PF23559">
    <property type="entry name" value="WHD_DRP"/>
    <property type="match status" value="3"/>
</dbReference>
<keyword evidence="7" id="KW-0175">Coiled coil</keyword>
<sequence length="2235" mass="254296">MDATMEIYKTRKMVQASEVKADQLGLERSEQLRKLYRHSKVYNTANSKVFSHSLLAKMGGCISIQVSCDQVLNRVGSCFCGKGNHIGNLEKNLVDLEKSMGVLKARRDDVLTRVQGEEAKGHQRLNEVQVWLTSVQTIENHFDDLNITRTTELQRLCLFGVCSKNFKSSFHYGRMVSLMLKEVENLKSSGVFGAVALKKPAVRCVVEERPLQAVIFGQGKMLETAWNRLMDDETGTMMGLYGMGGVGKTTLLTQISKRFRETAHGAQIIIWIVVSSDLRVEKIRDDIAEKLGLRGEAWNQKEERHKVNDIHTHMEDKKFVLLLDDIWRKVDLTEIGVPFPTRENGCKVVFTTRSREVCGHMGVDDPMEVQCLTDNEAWDLFEKKVGPLTLKSHPSIPEQARKVAEKCCGLPLALNVIGETMSCKRTIQEWDLAVQVLNSYAADFSGMEDRILPILKYSYDNLKSEHIKSCFQYCSLFPEDYLIEKEKLIDYWICEGFISEKEDRERRVNQGYDIIGTLVRSCLLLEEENNKSKVKLHDVVREMSLWISSDFGENRENCIVRAGVGLCEVPKIEKWSAVEKMSLMINKIEEISGSPNFPKLTTLFLQENMPLASISGEFFKCMPKLVVLDLSENLGLNRLPEELSELNSLKYLDLSRTMILRLPVGVWKLKKLVHLYLEGMRDLLSMDGISKLSSLRTLKLLGCKQLRFDKSWKELVLLKHLEVLTIEIKSKLVLEKLFFSHMGRRCVEKVVIKGTWEESFGFLNFPTILRSLKGSCFLSLSSVAIKDCGLKDLKWLLFAPNLIHLTLVNLMQLEEVVSIEEADEMQVQGIVLFGKLETLLMSDLPEVKSIYGTPLAFPCLREMDIEQCPKLGKLPLSSKSVAEVERMGGCISIQISGDSDHIRNLEKNLVALEETIRVLKSRRYDVLRRVQEEEGKGQQRLNEVQNVKSSFHYGRRVSLMLKEVESLISNGVFEVVAAEPPAMRCVVEERPLQPVIFGRETMLEKAWNRLMDDETQTVGLYGMGGVGKTTLLTQINNKLCDGVDGVQIVIWVVVSSDLRVEKIQDDIAEKLGLHGEEWDWKDKRHKAYDIQARMKNKKFVLLLDNIWRKVNLEEIGIPFPTRENGCKVVFTTRSREVCGYMGVDDPMEVQCLTDSAAWDLFKKKVGPLTLKSHPRILEQARKVAEKCGGLPLALSVIGETMSCKKTIKEWDLAVEDFAGMDDQILPILKKEKLIDYWICERFIGENEDRERTVNQGYGIIATLVSSCLLLEEGSSISKVKMHDVVREMALGISSDFGKKREKCIVRAGVGLSKVPKVEKWSAVERMSLMRNKIEGISGSPECPELTTLFLQENSAYISSGFFKHMPKLVVLDLSQNDSISELPKEISELVSLKYLDLSRTDIWELPAGLWKLKRLIHLYLERMRNLESIDGISMLSSLRRLKLLGSYRVQFDKSSEELLLLKHLEVLTIEIGSNMDLEKLFFSQIGRKCIQKVVIRDIFYFPTVLLSLKGPCFLSLSYVTVKNCGGLKDLTLLLCAPNLIQLHLVGLEQLEEVANIEKAKRMQVQGIIPFGKLETLVMLELPELKLKGDSDHIRNLEKNLVALEETIRVLKSRRYDVLRRVQEEEGKGQQRLNEVQNVKSSFHYGRRVSLMLKEVESLISNGVFEVVAAEPPAMRCVVEERPLQPVIFGRETMLEKAWNRLMDDETQTVGLYGMGGVGKTTLLTQINNKLCDGVDGVQIVIWVVVSSDLRVEKIQDDIAEKLGLHGEEWDWKDKRHKAYDIQARMKNKKFVLLLDNIWRKVNLEEIGIPFPTRENGCKVVFTTRSRELSASLARPCHAKTIKEWDLAVEDFAGMDDQILPILKYSYDNLKGKHIKSCFQYCSLFPEDYLIEKEKLIDYWICERFIGENEDRERTVNQGYGIIATLVSSCLLLEEGSSISKVKMHDVVREMALGISSDFGKKREKCIVRAGVGLSKVPKVEKWSAVERMSLMRNKIEGISGSPECPELTTLFLQENSAYISSGFFKHMPKLVVLDLSQNDSISELPKEISELVSLKYLDLSRTDIWELPAGLWKLKRLIHLYLERMRNLESIDGISMLSSLRRLKLLGSYRVQFDKSSEELLLLKHLEVLTIEIGSNMDLEKLFSHKSGGNDLTLLLCAPNLIQLHLVGLEQLEEVANIEKAKRMQVQGIIPFGKLETLVMLELPELKLKAGVEGYANQAKRVAELFGKIWSHPNV</sequence>
<dbReference type="OrthoDB" id="1111313at2759"/>
<dbReference type="InterPro" id="IPR058922">
    <property type="entry name" value="WHD_DRP"/>
</dbReference>
<feature type="domain" description="AAA+ ATPase" evidence="8">
    <location>
        <begin position="1705"/>
        <end position="1842"/>
    </location>
</feature>
<evidence type="ECO:0000256" key="7">
    <source>
        <dbReference type="SAM" id="Coils"/>
    </source>
</evidence>
<dbReference type="InterPro" id="IPR003591">
    <property type="entry name" value="Leu-rich_rpt_typical-subtyp"/>
</dbReference>
<dbReference type="FunFam" id="1.10.10.10:FF:000322">
    <property type="entry name" value="Probable disease resistance protein At1g63360"/>
    <property type="match status" value="2"/>
</dbReference>
<dbReference type="Gene3D" id="1.10.10.10">
    <property type="entry name" value="Winged helix-like DNA-binding domain superfamily/Winged helix DNA-binding domain"/>
    <property type="match status" value="2"/>
</dbReference>
<dbReference type="InterPro" id="IPR027417">
    <property type="entry name" value="P-loop_NTPase"/>
</dbReference>
<feature type="domain" description="AAA+ ATPase" evidence="8">
    <location>
        <begin position="234"/>
        <end position="382"/>
    </location>
</feature>
<keyword evidence="3" id="KW-0677">Repeat</keyword>
<comment type="caution">
    <text evidence="9">The sequence shown here is derived from an EMBL/GenBank/DDBJ whole genome shotgun (WGS) entry which is preliminary data.</text>
</comment>
<dbReference type="InterPro" id="IPR002182">
    <property type="entry name" value="NB-ARC"/>
</dbReference>
<dbReference type="PANTHER" id="PTHR33463">
    <property type="entry name" value="NB-ARC DOMAIN-CONTAINING PROTEIN-RELATED"/>
    <property type="match status" value="1"/>
</dbReference>
<evidence type="ECO:0000256" key="6">
    <source>
        <dbReference type="ARBA" id="ARBA00022840"/>
    </source>
</evidence>
<dbReference type="InterPro" id="IPR003593">
    <property type="entry name" value="AAA+_ATPase"/>
</dbReference>
<evidence type="ECO:0000313" key="9">
    <source>
        <dbReference type="EMBL" id="KAG2259892.1"/>
    </source>
</evidence>
<accession>A0A8X7TZ36</accession>
<evidence type="ECO:0000256" key="1">
    <source>
        <dbReference type="ARBA" id="ARBA00008894"/>
    </source>
</evidence>
<dbReference type="EMBL" id="JAAMPC010000015">
    <property type="protein sequence ID" value="KAG2259892.1"/>
    <property type="molecule type" value="Genomic_DNA"/>
</dbReference>
<comment type="similarity">
    <text evidence="1">Belongs to the disease resistance NB-LRR family.</text>
</comment>
<evidence type="ECO:0000259" key="8">
    <source>
        <dbReference type="SMART" id="SM00382"/>
    </source>
</evidence>
<organism evidence="9 10">
    <name type="scientific">Brassica carinata</name>
    <name type="common">Ethiopian mustard</name>
    <name type="synonym">Abyssinian cabbage</name>
    <dbReference type="NCBI Taxonomy" id="52824"/>
    <lineage>
        <taxon>Eukaryota</taxon>
        <taxon>Viridiplantae</taxon>
        <taxon>Streptophyta</taxon>
        <taxon>Embryophyta</taxon>
        <taxon>Tracheophyta</taxon>
        <taxon>Spermatophyta</taxon>
        <taxon>Magnoliopsida</taxon>
        <taxon>eudicotyledons</taxon>
        <taxon>Gunneridae</taxon>
        <taxon>Pentapetalae</taxon>
        <taxon>rosids</taxon>
        <taxon>malvids</taxon>
        <taxon>Brassicales</taxon>
        <taxon>Brassicaceae</taxon>
        <taxon>Brassiceae</taxon>
        <taxon>Brassica</taxon>
    </lineage>
</organism>
<dbReference type="InterPro" id="IPR055414">
    <property type="entry name" value="LRR_R13L4/SHOC2-like"/>
</dbReference>
<gene>
    <name evidence="9" type="ORF">Bca52824_079186</name>
</gene>
<keyword evidence="6" id="KW-0067">ATP-binding</keyword>